<comment type="cofactor">
    <cofactor evidence="1">
        <name>Mg(2+)</name>
        <dbReference type="ChEBI" id="CHEBI:18420"/>
    </cofactor>
</comment>
<evidence type="ECO:0000256" key="3">
    <source>
        <dbReference type="RuleBase" id="RU003476"/>
    </source>
</evidence>
<dbReference type="OrthoDB" id="9810648at2"/>
<dbReference type="InterPro" id="IPR000086">
    <property type="entry name" value="NUDIX_hydrolase_dom"/>
</dbReference>
<feature type="domain" description="Nudix hydrolase" evidence="4">
    <location>
        <begin position="14"/>
        <end position="147"/>
    </location>
</feature>
<dbReference type="PROSITE" id="PS00893">
    <property type="entry name" value="NUDIX_BOX"/>
    <property type="match status" value="1"/>
</dbReference>
<evidence type="ECO:0000313" key="6">
    <source>
        <dbReference type="Proteomes" id="UP000294850"/>
    </source>
</evidence>
<evidence type="ECO:0000256" key="2">
    <source>
        <dbReference type="ARBA" id="ARBA00022801"/>
    </source>
</evidence>
<dbReference type="PANTHER" id="PTHR43046">
    <property type="entry name" value="GDP-MANNOSE MANNOSYL HYDROLASE"/>
    <property type="match status" value="1"/>
</dbReference>
<protein>
    <submittedName>
        <fullName evidence="5">NUDIX domain-containing protein</fullName>
    </submittedName>
</protein>
<dbReference type="Pfam" id="PF00293">
    <property type="entry name" value="NUDIX"/>
    <property type="match status" value="1"/>
</dbReference>
<keyword evidence="2 3" id="KW-0378">Hydrolase</keyword>
<dbReference type="SUPFAM" id="SSF55811">
    <property type="entry name" value="Nudix"/>
    <property type="match status" value="1"/>
</dbReference>
<organism evidence="5 6">
    <name type="scientific">Dyadobacter psychrotolerans</name>
    <dbReference type="NCBI Taxonomy" id="2541721"/>
    <lineage>
        <taxon>Bacteria</taxon>
        <taxon>Pseudomonadati</taxon>
        <taxon>Bacteroidota</taxon>
        <taxon>Cytophagia</taxon>
        <taxon>Cytophagales</taxon>
        <taxon>Spirosomataceae</taxon>
        <taxon>Dyadobacter</taxon>
    </lineage>
</organism>
<dbReference type="EMBL" id="SMFL01000002">
    <property type="protein sequence ID" value="TDE17446.1"/>
    <property type="molecule type" value="Genomic_DNA"/>
</dbReference>
<evidence type="ECO:0000259" key="4">
    <source>
        <dbReference type="PROSITE" id="PS51462"/>
    </source>
</evidence>
<dbReference type="InterPro" id="IPR015797">
    <property type="entry name" value="NUDIX_hydrolase-like_dom_sf"/>
</dbReference>
<reference evidence="5 6" key="1">
    <citation type="submission" date="2019-03" db="EMBL/GenBank/DDBJ databases">
        <title>Dyadobacter AR-3-6 sp. nov., isolated from arctic soil.</title>
        <authorList>
            <person name="Chaudhary D.K."/>
        </authorList>
    </citation>
    <scope>NUCLEOTIDE SEQUENCE [LARGE SCALE GENOMIC DNA]</scope>
    <source>
        <strain evidence="5 6">AR-3-6</strain>
    </source>
</reference>
<comment type="similarity">
    <text evidence="3">Belongs to the Nudix hydrolase family.</text>
</comment>
<evidence type="ECO:0000256" key="1">
    <source>
        <dbReference type="ARBA" id="ARBA00001946"/>
    </source>
</evidence>
<dbReference type="RefSeq" id="WP_131957312.1">
    <property type="nucleotide sequence ID" value="NZ_SMFL01000002.1"/>
</dbReference>
<dbReference type="InterPro" id="IPR020084">
    <property type="entry name" value="NUDIX_hydrolase_CS"/>
</dbReference>
<comment type="caution">
    <text evidence="5">The sequence shown here is derived from an EMBL/GenBank/DDBJ whole genome shotgun (WGS) entry which is preliminary data.</text>
</comment>
<dbReference type="Proteomes" id="UP000294850">
    <property type="component" value="Unassembled WGS sequence"/>
</dbReference>
<dbReference type="Gene3D" id="3.90.79.10">
    <property type="entry name" value="Nucleoside Triphosphate Pyrophosphohydrolase"/>
    <property type="match status" value="1"/>
</dbReference>
<dbReference type="PANTHER" id="PTHR43046:SF16">
    <property type="entry name" value="ADP-RIBOSE PYROPHOSPHATASE YJHB-RELATED"/>
    <property type="match status" value="1"/>
</dbReference>
<dbReference type="PROSITE" id="PS51462">
    <property type="entry name" value="NUDIX"/>
    <property type="match status" value="1"/>
</dbReference>
<name>A0A4R5DSJ6_9BACT</name>
<accession>A0A4R5DSJ6</accession>
<gene>
    <name evidence="5" type="ORF">E0F88_06035</name>
</gene>
<evidence type="ECO:0000313" key="5">
    <source>
        <dbReference type="EMBL" id="TDE17446.1"/>
    </source>
</evidence>
<dbReference type="InterPro" id="IPR020476">
    <property type="entry name" value="Nudix_hydrolase"/>
</dbReference>
<keyword evidence="6" id="KW-1185">Reference proteome</keyword>
<dbReference type="PRINTS" id="PR00502">
    <property type="entry name" value="NUDIXFAMILY"/>
</dbReference>
<sequence>METPAQNVTAVYGNKVRVRACGICIKEDKVLLINHALYGSEFWSPPGGGLEFGESVTECLKREFKEETGLIIEVGGMLFMHEFIRPPLHAIELFFNVLSWQGGLEIGRDPEFSGSEQIIKEVRFLSFKEINALPDQSVHAIFRKVSAPEDLFRLSGVV</sequence>
<proteinExistence type="inferred from homology"/>
<dbReference type="AlphaFoldDB" id="A0A4R5DSJ6"/>
<dbReference type="GO" id="GO:0016787">
    <property type="term" value="F:hydrolase activity"/>
    <property type="evidence" value="ECO:0007669"/>
    <property type="project" value="UniProtKB-KW"/>
</dbReference>
<dbReference type="CDD" id="cd18880">
    <property type="entry name" value="NUDIX_ADPRase"/>
    <property type="match status" value="1"/>
</dbReference>